<gene>
    <name evidence="1" type="ORF">POZ22_21200</name>
</gene>
<dbReference type="AlphaFoldDB" id="A0AAW6GKV7"/>
<protein>
    <submittedName>
        <fullName evidence="1">Uncharacterized protein</fullName>
    </submittedName>
</protein>
<accession>A0AAW6GKV7</accession>
<name>A0AAW6GKV7_BACUN</name>
<evidence type="ECO:0000313" key="2">
    <source>
        <dbReference type="Proteomes" id="UP001214113"/>
    </source>
</evidence>
<sequence>MIRQIHEIDDLQQLREHLSEWPDVEKLRTGLFTEFLRHTRYKNAAEWNAAVRLCECLAIIGWGTHEPVEAIRGTYFNGNPETFFINRYGELRFRDAVWSKRKEGVAIDFERSFFHESPGLPAIRTDNVLTDGPIGEIQDRRLCSQRNWIPKNPICLTRGISNCYENSKPVIESLEKELKPELNHRMRPELYGDAVNEIILNCSFSFYDHYHCKTNYIIADESLKLKQKDFYPALLNMFTEKEIEDNGYYLRNRFSYGPFKPGTGRIRAGIVFEKAFSELPRQKQKQLLCTYFIHAVQQITSRLGKKVNYNFSLMTDDFKSILEEWCKKQI</sequence>
<dbReference type="Proteomes" id="UP001214113">
    <property type="component" value="Unassembled WGS sequence"/>
</dbReference>
<dbReference type="EMBL" id="JAQNSB010000052">
    <property type="protein sequence ID" value="MDC1857269.1"/>
    <property type="molecule type" value="Genomic_DNA"/>
</dbReference>
<dbReference type="RefSeq" id="WP_272196253.1">
    <property type="nucleotide sequence ID" value="NZ_CAXTFW010000001.1"/>
</dbReference>
<reference evidence="1" key="1">
    <citation type="submission" date="2022-10" db="EMBL/GenBank/DDBJ databases">
        <title>Human gut microbiome strain richness.</title>
        <authorList>
            <person name="Chen-Liaw A."/>
        </authorList>
    </citation>
    <scope>NUCLEOTIDE SEQUENCE</scope>
    <source>
        <strain evidence="1">BSD2780061687st1_G10_BSD2780061687b_171204</strain>
    </source>
</reference>
<proteinExistence type="predicted"/>
<organism evidence="1 2">
    <name type="scientific">Bacteroides uniformis</name>
    <dbReference type="NCBI Taxonomy" id="820"/>
    <lineage>
        <taxon>Bacteria</taxon>
        <taxon>Pseudomonadati</taxon>
        <taxon>Bacteroidota</taxon>
        <taxon>Bacteroidia</taxon>
        <taxon>Bacteroidales</taxon>
        <taxon>Bacteroidaceae</taxon>
        <taxon>Bacteroides</taxon>
    </lineage>
</organism>
<comment type="caution">
    <text evidence="1">The sequence shown here is derived from an EMBL/GenBank/DDBJ whole genome shotgun (WGS) entry which is preliminary data.</text>
</comment>
<evidence type="ECO:0000313" key="1">
    <source>
        <dbReference type="EMBL" id="MDC1857269.1"/>
    </source>
</evidence>